<dbReference type="SMART" id="SM00062">
    <property type="entry name" value="PBPb"/>
    <property type="match status" value="1"/>
</dbReference>
<dbReference type="PANTHER" id="PTHR30024">
    <property type="entry name" value="ALIPHATIC SULFONATES-BINDING PROTEIN-RELATED"/>
    <property type="match status" value="1"/>
</dbReference>
<dbReference type="PANTHER" id="PTHR30024:SF42">
    <property type="entry name" value="ALIPHATIC SULFONATES-BINDING PROTEIN-RELATED"/>
    <property type="match status" value="1"/>
</dbReference>
<dbReference type="InterPro" id="IPR015168">
    <property type="entry name" value="SsuA/THI5"/>
</dbReference>
<dbReference type="FunFam" id="3.40.190.10:FF:000050">
    <property type="entry name" value="Sulfonate ABC transporter substrate-binding protein"/>
    <property type="match status" value="1"/>
</dbReference>
<gene>
    <name evidence="10" type="ORF">NIES2119_23785</name>
</gene>
<keyword evidence="3" id="KW-0813">Transport</keyword>
<evidence type="ECO:0000256" key="2">
    <source>
        <dbReference type="ARBA" id="ARBA00010742"/>
    </source>
</evidence>
<evidence type="ECO:0000256" key="6">
    <source>
        <dbReference type="ARBA" id="ARBA00070228"/>
    </source>
</evidence>
<evidence type="ECO:0000256" key="8">
    <source>
        <dbReference type="SAM" id="SignalP"/>
    </source>
</evidence>
<dbReference type="Gene3D" id="3.40.190.10">
    <property type="entry name" value="Periplasmic binding protein-like II"/>
    <property type="match status" value="2"/>
</dbReference>
<feature type="compositionally biased region" description="Low complexity" evidence="7">
    <location>
        <begin position="28"/>
        <end position="48"/>
    </location>
</feature>
<protein>
    <recommendedName>
        <fullName evidence="6">Putative aliphatic sulfonates-binding protein</fullName>
    </recommendedName>
</protein>
<dbReference type="PROSITE" id="PS51257">
    <property type="entry name" value="PROKAR_LIPOPROTEIN"/>
    <property type="match status" value="1"/>
</dbReference>
<evidence type="ECO:0000256" key="5">
    <source>
        <dbReference type="ARBA" id="ARBA00055538"/>
    </source>
</evidence>
<name>A0A1U7I9U5_9CYAN</name>
<dbReference type="GO" id="GO:0042626">
    <property type="term" value="F:ATPase-coupled transmembrane transporter activity"/>
    <property type="evidence" value="ECO:0007669"/>
    <property type="project" value="InterPro"/>
</dbReference>
<feature type="domain" description="Solute-binding protein family 3/N-terminal" evidence="9">
    <location>
        <begin position="60"/>
        <end position="273"/>
    </location>
</feature>
<accession>A0A1U7I9U5</accession>
<feature type="region of interest" description="Disordered" evidence="7">
    <location>
        <begin position="28"/>
        <end position="57"/>
    </location>
</feature>
<dbReference type="OrthoDB" id="527543at2"/>
<keyword evidence="4 8" id="KW-0732">Signal</keyword>
<feature type="chain" id="PRO_5013046982" description="Putative aliphatic sulfonates-binding protein" evidence="8">
    <location>
        <begin position="23"/>
        <end position="349"/>
    </location>
</feature>
<dbReference type="InterPro" id="IPR010067">
    <property type="entry name" value="ABC_SsuA_sub-bd"/>
</dbReference>
<evidence type="ECO:0000313" key="11">
    <source>
        <dbReference type="Proteomes" id="UP000185860"/>
    </source>
</evidence>
<comment type="caution">
    <text evidence="10">The sequence shown here is derived from an EMBL/GenBank/DDBJ whole genome shotgun (WGS) entry which is preliminary data.</text>
</comment>
<sequence>MRLKRREVLLGLTSLGVTLISASCNNNSPNQTAQTNQTAPANQTATSPVVSSGSTASGSKIRIGYQRFSELDLIRTRGELDKRLKERGFAVDWVFFQAGPPMLEAMNAGSLDWGGVGDTPPIFAQAAGAQFYYVGQTPRGPKTQDIVVLKDSPIQTPADLKGKKVALQKGSSAHYLLISTLQENNIPVDSVEIVSLSPSDARAAFEQGKIDAWSIWDPFLAVIENTGKIRNLNVGKDRRAFFLASQKFAQDNPDLVKIILEEAKNNEQWGQNNTKVIAQQFSQQLNIDASILEIVNERRKWGLLPIDDSVLTAQQQVADTFYQLKIIPKQIQVKDVALPSDSYAKLYPS</sequence>
<dbReference type="GO" id="GO:0016020">
    <property type="term" value="C:membrane"/>
    <property type="evidence" value="ECO:0007669"/>
    <property type="project" value="InterPro"/>
</dbReference>
<dbReference type="AlphaFoldDB" id="A0A1U7I9U5"/>
<evidence type="ECO:0000259" key="9">
    <source>
        <dbReference type="SMART" id="SM00062"/>
    </source>
</evidence>
<dbReference type="RefSeq" id="WP_073595984.1">
    <property type="nucleotide sequence ID" value="NZ_MRCE01000031.1"/>
</dbReference>
<proteinExistence type="inferred from homology"/>
<dbReference type="EMBL" id="MRCE01000031">
    <property type="protein sequence ID" value="OKH33247.1"/>
    <property type="molecule type" value="Genomic_DNA"/>
</dbReference>
<evidence type="ECO:0000256" key="4">
    <source>
        <dbReference type="ARBA" id="ARBA00022729"/>
    </source>
</evidence>
<comment type="subcellular location">
    <subcellularLocation>
        <location evidence="1">Periplasm</location>
    </subcellularLocation>
</comment>
<feature type="signal peptide" evidence="8">
    <location>
        <begin position="1"/>
        <end position="22"/>
    </location>
</feature>
<dbReference type="NCBIfam" id="TIGR01728">
    <property type="entry name" value="SsuA_fam"/>
    <property type="match status" value="1"/>
</dbReference>
<organism evidence="10 11">
    <name type="scientific">[Phormidium ambiguum] IAM M-71</name>
    <dbReference type="NCBI Taxonomy" id="454136"/>
    <lineage>
        <taxon>Bacteria</taxon>
        <taxon>Bacillati</taxon>
        <taxon>Cyanobacteriota</taxon>
        <taxon>Cyanophyceae</taxon>
        <taxon>Oscillatoriophycideae</taxon>
        <taxon>Aerosakkonematales</taxon>
        <taxon>Aerosakkonemataceae</taxon>
        <taxon>Floridanema</taxon>
    </lineage>
</organism>
<reference evidence="10 11" key="1">
    <citation type="submission" date="2016-11" db="EMBL/GenBank/DDBJ databases">
        <title>Draft Genome Sequences of Nine Cyanobacterial Strains from Diverse Habitats.</title>
        <authorList>
            <person name="Zhu T."/>
            <person name="Hou S."/>
            <person name="Lu X."/>
            <person name="Hess W.R."/>
        </authorList>
    </citation>
    <scope>NUCLEOTIDE SEQUENCE [LARGE SCALE GENOMIC DNA]</scope>
    <source>
        <strain evidence="10 11">IAM M-71</strain>
    </source>
</reference>
<dbReference type="STRING" id="454136.NIES2119_23785"/>
<dbReference type="Proteomes" id="UP000185860">
    <property type="component" value="Unassembled WGS sequence"/>
</dbReference>
<dbReference type="Pfam" id="PF09084">
    <property type="entry name" value="NMT1"/>
    <property type="match status" value="1"/>
</dbReference>
<evidence type="ECO:0000256" key="7">
    <source>
        <dbReference type="SAM" id="MobiDB-lite"/>
    </source>
</evidence>
<dbReference type="InterPro" id="IPR001638">
    <property type="entry name" value="Solute-binding_3/MltF_N"/>
</dbReference>
<evidence type="ECO:0000313" key="10">
    <source>
        <dbReference type="EMBL" id="OKH33247.1"/>
    </source>
</evidence>
<dbReference type="GO" id="GO:0042597">
    <property type="term" value="C:periplasmic space"/>
    <property type="evidence" value="ECO:0007669"/>
    <property type="project" value="UniProtKB-SubCell"/>
</dbReference>
<comment type="function">
    <text evidence="5">Part of a binding-protein-dependent transport system for aliphatic sulfonates. Putative binding protein.</text>
</comment>
<comment type="similarity">
    <text evidence="2">Belongs to the bacterial solute-binding protein SsuA/TauA family.</text>
</comment>
<evidence type="ECO:0000256" key="3">
    <source>
        <dbReference type="ARBA" id="ARBA00022448"/>
    </source>
</evidence>
<evidence type="ECO:0000256" key="1">
    <source>
        <dbReference type="ARBA" id="ARBA00004418"/>
    </source>
</evidence>
<dbReference type="SUPFAM" id="SSF53850">
    <property type="entry name" value="Periplasmic binding protein-like II"/>
    <property type="match status" value="1"/>
</dbReference>